<dbReference type="OrthoDB" id="9803304at2"/>
<dbReference type="Gene3D" id="3.30.360.10">
    <property type="entry name" value="Dihydrodipicolinate Reductase, domain 2"/>
    <property type="match status" value="1"/>
</dbReference>
<feature type="binding site" evidence="5">
    <location>
        <position position="319"/>
    </location>
    <ligand>
        <name>NAD(+)</name>
        <dbReference type="ChEBI" id="CHEBI:57540"/>
    </ligand>
</feature>
<name>A0A1E5G435_9FIRM</name>
<dbReference type="SUPFAM" id="SSF51735">
    <property type="entry name" value="NAD(P)-binding Rossmann-fold domains"/>
    <property type="match status" value="1"/>
</dbReference>
<dbReference type="Gene3D" id="3.40.50.720">
    <property type="entry name" value="NAD(P)-binding Rossmann-like Domain"/>
    <property type="match status" value="1"/>
</dbReference>
<evidence type="ECO:0000313" key="10">
    <source>
        <dbReference type="EMBL" id="OEF97849.1"/>
    </source>
</evidence>
<feature type="binding site" evidence="4">
    <location>
        <position position="187"/>
    </location>
    <ligand>
        <name>D-glyceraldehyde 3-phosphate</name>
        <dbReference type="ChEBI" id="CHEBI:59776"/>
    </ligand>
</feature>
<accession>A0A1E5G435</accession>
<evidence type="ECO:0000256" key="8">
    <source>
        <dbReference type="RuleBase" id="RU361160"/>
    </source>
</evidence>
<feature type="site" description="Activates thiol group during catalysis" evidence="6">
    <location>
        <position position="184"/>
    </location>
</feature>
<evidence type="ECO:0000256" key="7">
    <source>
        <dbReference type="RuleBase" id="RU000397"/>
    </source>
</evidence>
<dbReference type="STRING" id="766136.BHF68_13560"/>
<evidence type="ECO:0000256" key="2">
    <source>
        <dbReference type="ARBA" id="ARBA00023002"/>
    </source>
</evidence>
<dbReference type="EMBL" id="MIJE01000003">
    <property type="protein sequence ID" value="OEF97849.1"/>
    <property type="molecule type" value="Genomic_DNA"/>
</dbReference>
<feature type="binding site" evidence="4">
    <location>
        <position position="238"/>
    </location>
    <ligand>
        <name>D-glyceraldehyde 3-phosphate</name>
        <dbReference type="ChEBI" id="CHEBI:59776"/>
    </ligand>
</feature>
<evidence type="ECO:0000313" key="11">
    <source>
        <dbReference type="Proteomes" id="UP000094296"/>
    </source>
</evidence>
<keyword evidence="11" id="KW-1185">Reference proteome</keyword>
<keyword evidence="5" id="KW-0547">Nucleotide-binding</keyword>
<dbReference type="PRINTS" id="PR00078">
    <property type="entry name" value="G3PDHDRGNASE"/>
</dbReference>
<comment type="caution">
    <text evidence="10">The sequence shown here is derived from an EMBL/GenBank/DDBJ whole genome shotgun (WGS) entry which is preliminary data.</text>
</comment>
<sequence>MKKLRVAINGFGRIGRLVTRIIAAKKSDVIELVAINDLTDVRTLAHLLTYDSLHGTYVGNISASADKHTITIDNQHIQILNEPDPEKLPWKKLDIDLVVEATGRFKTRDQIQKQLHAGAKKVVVSAPTEGEDLMLVMGVNEQKYDPSTHHFISASSCTTTCLAPVVKVLHEQLGVARGLMTTIHSYTNDQVLLDLAHDDLRRARAAAMSMIPTSTGAAKAVGKVIPELAGKLNGMAMRVPTPNVSCVDIVLEVERETSKTKINQILQEAARQMDDVIDVSKLPLVSIDYNGSRFAAIVDAESTMVLDKNLIKLILWYDNEWGYSYRMVELISYIAKHRI</sequence>
<dbReference type="GO" id="GO:0016620">
    <property type="term" value="F:oxidoreductase activity, acting on the aldehyde or oxo group of donors, NAD or NADP as acceptor"/>
    <property type="evidence" value="ECO:0007669"/>
    <property type="project" value="InterPro"/>
</dbReference>
<dbReference type="EC" id="1.2.1.-" evidence="8"/>
<dbReference type="SUPFAM" id="SSF55347">
    <property type="entry name" value="Glyceraldehyde-3-phosphate dehydrogenase-like, C-terminal domain"/>
    <property type="match status" value="1"/>
</dbReference>
<dbReference type="InterPro" id="IPR020829">
    <property type="entry name" value="GlycerAld_3-P_DH_cat"/>
</dbReference>
<dbReference type="GO" id="GO:0050661">
    <property type="term" value="F:NADP binding"/>
    <property type="evidence" value="ECO:0007669"/>
    <property type="project" value="InterPro"/>
</dbReference>
<dbReference type="Proteomes" id="UP000094296">
    <property type="component" value="Unassembled WGS sequence"/>
</dbReference>
<comment type="similarity">
    <text evidence="1 7">Belongs to the glyceraldehyde-3-phosphate dehydrogenase family.</text>
</comment>
<feature type="domain" description="Glyceraldehyde 3-phosphate dehydrogenase NAD(P) binding" evidence="9">
    <location>
        <begin position="4"/>
        <end position="157"/>
    </location>
</feature>
<reference evidence="10 11" key="1">
    <citation type="submission" date="2016-09" db="EMBL/GenBank/DDBJ databases">
        <title>Draft genome sequence for the type strain of Desulfuribacillus alkaliarsenatis AHT28, an obligately anaerobic, sulfidogenic bacterium isolated from Russian soda lake sediments.</title>
        <authorList>
            <person name="Abin C.A."/>
            <person name="Hollibaugh J.T."/>
        </authorList>
    </citation>
    <scope>NUCLEOTIDE SEQUENCE [LARGE SCALE GENOMIC DNA]</scope>
    <source>
        <strain evidence="10 11">AHT28</strain>
    </source>
</reference>
<dbReference type="NCBIfam" id="TIGR01534">
    <property type="entry name" value="GAPDH-I"/>
    <property type="match status" value="1"/>
</dbReference>
<dbReference type="FunFam" id="3.40.50.720:FF:000001">
    <property type="entry name" value="Glyceraldehyde-3-phosphate dehydrogenase"/>
    <property type="match status" value="1"/>
</dbReference>
<feature type="binding site" evidence="5">
    <location>
        <position position="125"/>
    </location>
    <ligand>
        <name>NAD(+)</name>
        <dbReference type="ChEBI" id="CHEBI:57540"/>
    </ligand>
</feature>
<feature type="binding site" evidence="4">
    <location>
        <begin position="156"/>
        <end position="158"/>
    </location>
    <ligand>
        <name>D-glyceraldehyde 3-phosphate</name>
        <dbReference type="ChEBI" id="CHEBI:59776"/>
    </ligand>
</feature>
<dbReference type="InterPro" id="IPR020830">
    <property type="entry name" value="GlycerAld_3-P_DH_AS"/>
</dbReference>
<dbReference type="SMART" id="SM00846">
    <property type="entry name" value="Gp_dh_N"/>
    <property type="match status" value="1"/>
</dbReference>
<dbReference type="GO" id="GO:0051287">
    <property type="term" value="F:NAD binding"/>
    <property type="evidence" value="ECO:0007669"/>
    <property type="project" value="InterPro"/>
</dbReference>
<dbReference type="InterPro" id="IPR020828">
    <property type="entry name" value="GlycerAld_3-P_DH_NAD(P)-bd"/>
</dbReference>
<dbReference type="Pfam" id="PF02800">
    <property type="entry name" value="Gp_dh_C"/>
    <property type="match status" value="1"/>
</dbReference>
<protein>
    <recommendedName>
        <fullName evidence="8">Glyceraldehyde-3-phosphate dehydrogenase</fullName>
        <ecNumber evidence="8">1.2.1.-</ecNumber>
    </recommendedName>
</protein>
<evidence type="ECO:0000256" key="1">
    <source>
        <dbReference type="ARBA" id="ARBA00007406"/>
    </source>
</evidence>
<feature type="binding site" evidence="5">
    <location>
        <position position="37"/>
    </location>
    <ligand>
        <name>NAD(+)</name>
        <dbReference type="ChEBI" id="CHEBI:57540"/>
    </ligand>
</feature>
<evidence type="ECO:0000256" key="4">
    <source>
        <dbReference type="PIRSR" id="PIRSR000149-2"/>
    </source>
</evidence>
<evidence type="ECO:0000256" key="6">
    <source>
        <dbReference type="PIRSR" id="PIRSR000149-4"/>
    </source>
</evidence>
<keyword evidence="5" id="KW-0520">NAD</keyword>
<evidence type="ECO:0000256" key="5">
    <source>
        <dbReference type="PIRSR" id="PIRSR000149-3"/>
    </source>
</evidence>
<feature type="binding site" evidence="5">
    <location>
        <begin position="13"/>
        <end position="14"/>
    </location>
    <ligand>
        <name>NAD(+)</name>
        <dbReference type="ChEBI" id="CHEBI:57540"/>
    </ligand>
</feature>
<dbReference type="AlphaFoldDB" id="A0A1E5G435"/>
<evidence type="ECO:0000256" key="3">
    <source>
        <dbReference type="PIRSR" id="PIRSR000149-1"/>
    </source>
</evidence>
<dbReference type="InterPro" id="IPR020831">
    <property type="entry name" value="GlycerAld/Erythrose_P_DH"/>
</dbReference>
<dbReference type="CDD" id="cd05214">
    <property type="entry name" value="GAPDH_I_N"/>
    <property type="match status" value="1"/>
</dbReference>
<dbReference type="InterPro" id="IPR036291">
    <property type="entry name" value="NAD(P)-bd_dom_sf"/>
</dbReference>
<dbReference type="RefSeq" id="WP_069642480.1">
    <property type="nucleotide sequence ID" value="NZ_MIJE01000003.1"/>
</dbReference>
<dbReference type="GO" id="GO:0006006">
    <property type="term" value="P:glucose metabolic process"/>
    <property type="evidence" value="ECO:0007669"/>
    <property type="project" value="InterPro"/>
</dbReference>
<feature type="active site" description="Nucleophile" evidence="3">
    <location>
        <position position="157"/>
    </location>
</feature>
<proteinExistence type="inferred from homology"/>
<dbReference type="PANTHER" id="PTHR43148">
    <property type="entry name" value="GLYCERALDEHYDE-3-PHOSPHATE DEHYDROGENASE 2"/>
    <property type="match status" value="1"/>
</dbReference>
<dbReference type="PIRSF" id="PIRSF000149">
    <property type="entry name" value="GAP_DH"/>
    <property type="match status" value="1"/>
</dbReference>
<gene>
    <name evidence="10" type="ORF">BHF68_13560</name>
</gene>
<dbReference type="CDD" id="cd18126">
    <property type="entry name" value="GAPDH_I_C"/>
    <property type="match status" value="1"/>
</dbReference>
<feature type="binding site" evidence="4">
    <location>
        <begin position="215"/>
        <end position="216"/>
    </location>
    <ligand>
        <name>D-glyceraldehyde 3-phosphate</name>
        <dbReference type="ChEBI" id="CHEBI:59776"/>
    </ligand>
</feature>
<keyword evidence="2 8" id="KW-0560">Oxidoreductase</keyword>
<dbReference type="FunFam" id="3.30.360.10:FF:000002">
    <property type="entry name" value="Glyceraldehyde-3-phosphate dehydrogenase"/>
    <property type="match status" value="1"/>
</dbReference>
<organism evidence="10 11">
    <name type="scientific">Desulfuribacillus alkaliarsenatis</name>
    <dbReference type="NCBI Taxonomy" id="766136"/>
    <lineage>
        <taxon>Bacteria</taxon>
        <taxon>Bacillati</taxon>
        <taxon>Bacillota</taxon>
        <taxon>Desulfuribacillia</taxon>
        <taxon>Desulfuribacillales</taxon>
        <taxon>Desulfuribacillaceae</taxon>
        <taxon>Desulfuribacillus</taxon>
    </lineage>
</organism>
<evidence type="ECO:0000259" key="9">
    <source>
        <dbReference type="SMART" id="SM00846"/>
    </source>
</evidence>
<dbReference type="InterPro" id="IPR006424">
    <property type="entry name" value="Glyceraldehyde-3-P_DH_1"/>
</dbReference>
<dbReference type="PROSITE" id="PS00071">
    <property type="entry name" value="GAPDH"/>
    <property type="match status" value="1"/>
</dbReference>
<dbReference type="Pfam" id="PF00044">
    <property type="entry name" value="Gp_dh_N"/>
    <property type="match status" value="1"/>
</dbReference>